<evidence type="ECO:0000313" key="1">
    <source>
        <dbReference type="EMBL" id="RGT12349.1"/>
    </source>
</evidence>
<accession>A0A412MI98</accession>
<sequence length="68" mass="7334">MSAEENCPTEKVASLRSVKVATPPCAANAAIPCGLAVRKQHKMLFAASKFGKINTENQTVDWSHYAKS</sequence>
<gene>
    <name evidence="1" type="ORF">DWX53_01765</name>
</gene>
<evidence type="ECO:0000313" key="2">
    <source>
        <dbReference type="Proteomes" id="UP000283630"/>
    </source>
</evidence>
<dbReference type="EMBL" id="QRWH01000001">
    <property type="protein sequence ID" value="RGT12349.1"/>
    <property type="molecule type" value="Genomic_DNA"/>
</dbReference>
<reference evidence="1 2" key="1">
    <citation type="submission" date="2018-08" db="EMBL/GenBank/DDBJ databases">
        <title>A genome reference for cultivated species of the human gut microbiota.</title>
        <authorList>
            <person name="Zou Y."/>
            <person name="Xue W."/>
            <person name="Luo G."/>
        </authorList>
    </citation>
    <scope>NUCLEOTIDE SEQUENCE [LARGE SCALE GENOMIC DNA]</scope>
    <source>
        <strain evidence="1 2">AF19-4AC</strain>
    </source>
</reference>
<name>A0A412MI98_9FIRM</name>
<dbReference type="Proteomes" id="UP000283630">
    <property type="component" value="Unassembled WGS sequence"/>
</dbReference>
<organism evidence="1 2">
    <name type="scientific">Dorea formicigenerans</name>
    <dbReference type="NCBI Taxonomy" id="39486"/>
    <lineage>
        <taxon>Bacteria</taxon>
        <taxon>Bacillati</taxon>
        <taxon>Bacillota</taxon>
        <taxon>Clostridia</taxon>
        <taxon>Lachnospirales</taxon>
        <taxon>Lachnospiraceae</taxon>
        <taxon>Dorea</taxon>
    </lineage>
</organism>
<comment type="caution">
    <text evidence="1">The sequence shown here is derived from an EMBL/GenBank/DDBJ whole genome shotgun (WGS) entry which is preliminary data.</text>
</comment>
<dbReference type="AlphaFoldDB" id="A0A412MI98"/>
<protein>
    <submittedName>
        <fullName evidence="1">Uncharacterized protein</fullName>
    </submittedName>
</protein>
<proteinExistence type="predicted"/>